<comment type="caution">
    <text evidence="2">The sequence shown here is derived from an EMBL/GenBank/DDBJ whole genome shotgun (WGS) entry which is preliminary data.</text>
</comment>
<dbReference type="EMBL" id="JADGMQ010000002">
    <property type="protein sequence ID" value="MBI1619687.1"/>
    <property type="molecule type" value="Genomic_DNA"/>
</dbReference>
<evidence type="ECO:0000313" key="2">
    <source>
        <dbReference type="EMBL" id="MBI1619687.1"/>
    </source>
</evidence>
<protein>
    <submittedName>
        <fullName evidence="2">Uncharacterized protein</fullName>
    </submittedName>
</protein>
<feature type="transmembrane region" description="Helical" evidence="1">
    <location>
        <begin position="39"/>
        <end position="58"/>
    </location>
</feature>
<keyword evidence="1" id="KW-1133">Transmembrane helix</keyword>
<proteinExistence type="predicted"/>
<dbReference type="RefSeq" id="WP_198474322.1">
    <property type="nucleotide sequence ID" value="NZ_JADGMQ010000002.1"/>
</dbReference>
<keyword evidence="3" id="KW-1185">Reference proteome</keyword>
<feature type="transmembrane region" description="Helical" evidence="1">
    <location>
        <begin position="12"/>
        <end position="33"/>
    </location>
</feature>
<sequence>MDPSTKKTAISAALVMASLCFIAFILPSIVLWLGNISPYLGGAAAFLFVVGFFGIFWLRGRSRRD</sequence>
<evidence type="ECO:0000313" key="3">
    <source>
        <dbReference type="Proteomes" id="UP000601789"/>
    </source>
</evidence>
<keyword evidence="1" id="KW-0812">Transmembrane</keyword>
<dbReference type="Proteomes" id="UP000601789">
    <property type="component" value="Unassembled WGS sequence"/>
</dbReference>
<name>A0ABS0S8W2_9HYPH</name>
<reference evidence="2 3" key="1">
    <citation type="submission" date="2020-10" db="EMBL/GenBank/DDBJ databases">
        <title>Aquamicrobium zhengzhouensis sp. nov., a exopolysaccharide producing bacterium isolated from farmland soil.</title>
        <authorList>
            <person name="Wang X."/>
        </authorList>
    </citation>
    <scope>NUCLEOTIDE SEQUENCE [LARGE SCALE GENOMIC DNA]</scope>
    <source>
        <strain evidence="3">cd-1</strain>
    </source>
</reference>
<gene>
    <name evidence="2" type="ORF">IOD40_03290</name>
</gene>
<evidence type="ECO:0000256" key="1">
    <source>
        <dbReference type="SAM" id="Phobius"/>
    </source>
</evidence>
<accession>A0ABS0S8W2</accession>
<keyword evidence="1" id="KW-0472">Membrane</keyword>
<organism evidence="2 3">
    <name type="scientific">Aquamicrobium zhengzhouense</name>
    <dbReference type="NCBI Taxonomy" id="2781738"/>
    <lineage>
        <taxon>Bacteria</taxon>
        <taxon>Pseudomonadati</taxon>
        <taxon>Pseudomonadota</taxon>
        <taxon>Alphaproteobacteria</taxon>
        <taxon>Hyphomicrobiales</taxon>
        <taxon>Phyllobacteriaceae</taxon>
        <taxon>Aquamicrobium</taxon>
    </lineage>
</organism>